<dbReference type="PANTHER" id="PTHR38847:SF1">
    <property type="entry name" value="PSEUDOURIDINE SYNTHASE RSUA_RLUA-LIKE DOMAIN-CONTAINING PROTEIN"/>
    <property type="match status" value="1"/>
</dbReference>
<evidence type="ECO:0000313" key="2">
    <source>
        <dbReference type="EMBL" id="TKW51504.1"/>
    </source>
</evidence>
<dbReference type="AlphaFoldDB" id="A0A4U6X8J8"/>
<keyword evidence="3" id="KW-1185">Reference proteome</keyword>
<evidence type="ECO:0000256" key="1">
    <source>
        <dbReference type="SAM" id="SignalP"/>
    </source>
</evidence>
<comment type="caution">
    <text evidence="2">The sequence shown here is derived from an EMBL/GenBank/DDBJ whole genome shotgun (WGS) entry which is preliminary data.</text>
</comment>
<dbReference type="EMBL" id="PJEX01000300">
    <property type="protein sequence ID" value="TKW51504.1"/>
    <property type="molecule type" value="Genomic_DNA"/>
</dbReference>
<dbReference type="InterPro" id="IPR025649">
    <property type="entry name" value="DUF4360"/>
</dbReference>
<name>A0A4U6X8J8_9PEZI</name>
<dbReference type="Proteomes" id="UP000310108">
    <property type="component" value="Unassembled WGS sequence"/>
</dbReference>
<accession>A0A4U6X8J8</accession>
<proteinExistence type="predicted"/>
<sequence>MVQLLSFLALGFAGAAIASPWVKPVPAHVPDPSPSATKPAAPPQNAFIVITSLSYEGEGCPPGSLEGTLGDGNDFEVVYKNLTASIRPPEKEVKVKCQIKVGLQTTADKQLVIVSGTYSGHVRLTEGAWAKNQNQYKFDKNEGVSNMEWEFKGPTNVETRFTNKLDIEFQSGCNSNGGHFTMIINNYLSMKSEHGNGEGEITVRELDGVVEQSVKLLTTDCPPALPAPAAMPATPAPAAY</sequence>
<organism evidence="2 3">
    <name type="scientific">Colletotrichum tanaceti</name>
    <dbReference type="NCBI Taxonomy" id="1306861"/>
    <lineage>
        <taxon>Eukaryota</taxon>
        <taxon>Fungi</taxon>
        <taxon>Dikarya</taxon>
        <taxon>Ascomycota</taxon>
        <taxon>Pezizomycotina</taxon>
        <taxon>Sordariomycetes</taxon>
        <taxon>Hypocreomycetidae</taxon>
        <taxon>Glomerellales</taxon>
        <taxon>Glomerellaceae</taxon>
        <taxon>Colletotrichum</taxon>
        <taxon>Colletotrichum destructivum species complex</taxon>
    </lineage>
</organism>
<feature type="chain" id="PRO_5020985648" evidence="1">
    <location>
        <begin position="19"/>
        <end position="240"/>
    </location>
</feature>
<protein>
    <submittedName>
        <fullName evidence="2">Putative secreted protein</fullName>
    </submittedName>
</protein>
<reference evidence="2 3" key="1">
    <citation type="journal article" date="2019" name="PLoS ONE">
        <title>Comparative genome analysis indicates high evolutionary potential of pathogenicity genes in Colletotrichum tanaceti.</title>
        <authorList>
            <person name="Lelwala R.V."/>
            <person name="Korhonen P.K."/>
            <person name="Young N.D."/>
            <person name="Scott J.B."/>
            <person name="Ades P.A."/>
            <person name="Gasser R.B."/>
            <person name="Taylor P.W.J."/>
        </authorList>
    </citation>
    <scope>NUCLEOTIDE SEQUENCE [LARGE SCALE GENOMIC DNA]</scope>
    <source>
        <strain evidence="2">BRIP57314</strain>
    </source>
</reference>
<keyword evidence="1" id="KW-0732">Signal</keyword>
<evidence type="ECO:0000313" key="3">
    <source>
        <dbReference type="Proteomes" id="UP000310108"/>
    </source>
</evidence>
<gene>
    <name evidence="2" type="ORF">CTA1_7246</name>
</gene>
<dbReference type="STRING" id="1306861.A0A4U6X8J8"/>
<dbReference type="PANTHER" id="PTHR38847">
    <property type="match status" value="1"/>
</dbReference>
<dbReference type="Pfam" id="PF14273">
    <property type="entry name" value="DUF4360"/>
    <property type="match status" value="1"/>
</dbReference>
<feature type="signal peptide" evidence="1">
    <location>
        <begin position="1"/>
        <end position="18"/>
    </location>
</feature>